<dbReference type="Pfam" id="PF00440">
    <property type="entry name" value="TetR_N"/>
    <property type="match status" value="1"/>
</dbReference>
<dbReference type="SUPFAM" id="SSF46689">
    <property type="entry name" value="Homeodomain-like"/>
    <property type="match status" value="1"/>
</dbReference>
<reference evidence="5" key="1">
    <citation type="submission" date="2022-08" db="EMBL/GenBank/DDBJ databases">
        <authorList>
            <person name="Vandamme P."/>
            <person name="Hettiarachchi A."/>
            <person name="Peeters C."/>
            <person name="Cnockaert M."/>
            <person name="Carlier A."/>
        </authorList>
    </citation>
    <scope>NUCLEOTIDE SEQUENCE</scope>
    <source>
        <strain evidence="5">LMG 31809</strain>
    </source>
</reference>
<evidence type="ECO:0000259" key="4">
    <source>
        <dbReference type="PROSITE" id="PS50977"/>
    </source>
</evidence>
<evidence type="ECO:0000313" key="5">
    <source>
        <dbReference type="EMBL" id="MDA5195056.1"/>
    </source>
</evidence>
<comment type="caution">
    <text evidence="5">The sequence shown here is derived from an EMBL/GenBank/DDBJ whole genome shotgun (WGS) entry which is preliminary data.</text>
</comment>
<dbReference type="AlphaFoldDB" id="A0A9X3U0G0"/>
<name>A0A9X3U0G0_9PROT</name>
<dbReference type="PANTHER" id="PTHR30055">
    <property type="entry name" value="HTH-TYPE TRANSCRIPTIONAL REGULATOR RUTR"/>
    <property type="match status" value="1"/>
</dbReference>
<dbReference type="InterPro" id="IPR009057">
    <property type="entry name" value="Homeodomain-like_sf"/>
</dbReference>
<protein>
    <submittedName>
        <fullName evidence="5">TetR/AcrR family transcriptional regulator</fullName>
    </submittedName>
</protein>
<dbReference type="EMBL" id="JANWOI010000005">
    <property type="protein sequence ID" value="MDA5195056.1"/>
    <property type="molecule type" value="Genomic_DNA"/>
</dbReference>
<keyword evidence="1" id="KW-0678">Repressor</keyword>
<dbReference type="Proteomes" id="UP001141619">
    <property type="component" value="Unassembled WGS sequence"/>
</dbReference>
<feature type="domain" description="HTH tetR-type" evidence="4">
    <location>
        <begin position="20"/>
        <end position="80"/>
    </location>
</feature>
<feature type="DNA-binding region" description="H-T-H motif" evidence="3">
    <location>
        <begin position="43"/>
        <end position="62"/>
    </location>
</feature>
<reference evidence="5" key="2">
    <citation type="journal article" date="2023" name="Syst. Appl. Microbiol.">
        <title>Govania unica gen. nov., sp. nov., a rare biosphere bacterium that represents a novel family in the class Alphaproteobacteria.</title>
        <authorList>
            <person name="Vandamme P."/>
            <person name="Peeters C."/>
            <person name="Hettiarachchi A."/>
            <person name="Cnockaert M."/>
            <person name="Carlier A."/>
        </authorList>
    </citation>
    <scope>NUCLEOTIDE SEQUENCE</scope>
    <source>
        <strain evidence="5">LMG 31809</strain>
    </source>
</reference>
<dbReference type="InterPro" id="IPR039538">
    <property type="entry name" value="BetI_C"/>
</dbReference>
<evidence type="ECO:0000256" key="2">
    <source>
        <dbReference type="ARBA" id="ARBA00023125"/>
    </source>
</evidence>
<keyword evidence="2 3" id="KW-0238">DNA-binding</keyword>
<evidence type="ECO:0000256" key="3">
    <source>
        <dbReference type="PROSITE-ProRule" id="PRU00335"/>
    </source>
</evidence>
<sequence length="235" mass="26939">MVEVPPLKIQIRPGTYARGLETVEQILRAALQIMVDEGYRALTLRRIAEVCNMKVGNVTYYFPNKDLLVREMIDSVLNSYEEVFDSILNDLSRSPEERLKSVIRLILDDIQTKKTTNFFPELWALSNYDAVLAERVDNVYRRARGVLNQLIPLINPRLSEGEREVVALYISASLEGTTIFAGYNKPWAHQMPQIENIAIKALVDMVRSITSEDIWKLQDNAETFNPIPVVFPARR</sequence>
<evidence type="ECO:0000256" key="1">
    <source>
        <dbReference type="ARBA" id="ARBA00022491"/>
    </source>
</evidence>
<dbReference type="RefSeq" id="WP_274944767.1">
    <property type="nucleotide sequence ID" value="NZ_JANWOI010000005.1"/>
</dbReference>
<accession>A0A9X3U0G0</accession>
<dbReference type="Gene3D" id="1.10.357.10">
    <property type="entry name" value="Tetracycline Repressor, domain 2"/>
    <property type="match status" value="1"/>
</dbReference>
<keyword evidence="6" id="KW-1185">Reference proteome</keyword>
<dbReference type="Pfam" id="PF13977">
    <property type="entry name" value="TetR_C_6"/>
    <property type="match status" value="1"/>
</dbReference>
<dbReference type="GO" id="GO:0000976">
    <property type="term" value="F:transcription cis-regulatory region binding"/>
    <property type="evidence" value="ECO:0007669"/>
    <property type="project" value="TreeGrafter"/>
</dbReference>
<dbReference type="InterPro" id="IPR001647">
    <property type="entry name" value="HTH_TetR"/>
</dbReference>
<organism evidence="5 6">
    <name type="scientific">Govanella unica</name>
    <dbReference type="NCBI Taxonomy" id="2975056"/>
    <lineage>
        <taxon>Bacteria</taxon>
        <taxon>Pseudomonadati</taxon>
        <taxon>Pseudomonadota</taxon>
        <taxon>Alphaproteobacteria</taxon>
        <taxon>Emcibacterales</taxon>
        <taxon>Govanellaceae</taxon>
        <taxon>Govanella</taxon>
    </lineage>
</organism>
<dbReference type="PROSITE" id="PS50977">
    <property type="entry name" value="HTH_TETR_2"/>
    <property type="match status" value="1"/>
</dbReference>
<proteinExistence type="predicted"/>
<dbReference type="PANTHER" id="PTHR30055:SF226">
    <property type="entry name" value="HTH-TYPE TRANSCRIPTIONAL REGULATOR PKSA"/>
    <property type="match status" value="1"/>
</dbReference>
<gene>
    <name evidence="5" type="ORF">NYP16_13960</name>
</gene>
<evidence type="ECO:0000313" key="6">
    <source>
        <dbReference type="Proteomes" id="UP001141619"/>
    </source>
</evidence>
<dbReference type="GO" id="GO:0003700">
    <property type="term" value="F:DNA-binding transcription factor activity"/>
    <property type="evidence" value="ECO:0007669"/>
    <property type="project" value="TreeGrafter"/>
</dbReference>
<dbReference type="InterPro" id="IPR050109">
    <property type="entry name" value="HTH-type_TetR-like_transc_reg"/>
</dbReference>